<evidence type="ECO:0000313" key="8">
    <source>
        <dbReference type="EMBL" id="EDQ98964.1"/>
    </source>
</evidence>
<dbReference type="GO" id="GO:0008270">
    <property type="term" value="F:zinc ion binding"/>
    <property type="evidence" value="ECO:0007669"/>
    <property type="project" value="UniProtKB-KW"/>
</dbReference>
<dbReference type="Gene3D" id="3.30.160.60">
    <property type="entry name" value="Classic Zinc Finger"/>
    <property type="match status" value="2"/>
</dbReference>
<keyword evidence="3 5" id="KW-0863">Zinc-finger</keyword>
<dbReference type="GO" id="GO:0005667">
    <property type="term" value="C:transcription regulator complex"/>
    <property type="evidence" value="ECO:0007669"/>
    <property type="project" value="TreeGrafter"/>
</dbReference>
<evidence type="ECO:0000256" key="2">
    <source>
        <dbReference type="ARBA" id="ARBA00022737"/>
    </source>
</evidence>
<sequence length="459" mass="49631">MPRAESKPQSPTASTQFYHSSFTNGANYLPESSPASPTTSQAHSPSPSISSSAAPPPQKKKHVCGTCDRAFTTSGHLARHSRVHTGERNHKCPFPGCETRCSRQDNLQQHYRIHLSPGSRRSSTRSAISRAMNPSKRGTTASSSATDASQSPAPAPLSPPALEPARYAPHSPPPDSPPPLAQATLPATAHMHHGHHHHQDNSAPSSRSSSSPDINYSNGGSMSQSMVPQLSQSQQYSYRSGTTTYQEQSQGAGVGGFTYVHTTPISHSSGNTPPSSATSSFSGSYSSSHHSHHHQQQQQHHHHEGGYRDVSPVSISSRHSISHISHPQQRHHHHHSGPPSPASSHSVSSHTSGPPTPTSYPPVFHDEHHQSYHGHNNTHAHHQQQQMGPATYGNARFDSPPPTLAPIQDERLIRRDVERGSPHIYQPQPMPEYQYHSGLGHGAWKNEGGLRKGVGALVQ</sequence>
<feature type="compositionally biased region" description="Pro residues" evidence="6">
    <location>
        <begin position="153"/>
        <end position="162"/>
    </location>
</feature>
<dbReference type="SMART" id="SM00355">
    <property type="entry name" value="ZnF_C2H2"/>
    <property type="match status" value="2"/>
</dbReference>
<feature type="compositionally biased region" description="Low complexity" evidence="6">
    <location>
        <begin position="275"/>
        <end position="288"/>
    </location>
</feature>
<dbReference type="RefSeq" id="XP_001890366.1">
    <property type="nucleotide sequence ID" value="XM_001890331.1"/>
</dbReference>
<dbReference type="InterPro" id="IPR036236">
    <property type="entry name" value="Znf_C2H2_sf"/>
</dbReference>
<dbReference type="EMBL" id="DS547180">
    <property type="protein sequence ID" value="EDQ98964.1"/>
    <property type="molecule type" value="Genomic_DNA"/>
</dbReference>
<dbReference type="InterPro" id="IPR013087">
    <property type="entry name" value="Znf_C2H2_type"/>
</dbReference>
<feature type="compositionally biased region" description="Low complexity" evidence="6">
    <location>
        <begin position="40"/>
        <end position="53"/>
    </location>
</feature>
<dbReference type="GeneID" id="6086022"/>
<evidence type="ECO:0000256" key="5">
    <source>
        <dbReference type="PROSITE-ProRule" id="PRU00042"/>
    </source>
</evidence>
<feature type="compositionally biased region" description="Basic residues" evidence="6">
    <location>
        <begin position="289"/>
        <end position="303"/>
    </location>
</feature>
<accession>B0E2G4</accession>
<evidence type="ECO:0000256" key="1">
    <source>
        <dbReference type="ARBA" id="ARBA00022723"/>
    </source>
</evidence>
<dbReference type="SUPFAM" id="SSF57667">
    <property type="entry name" value="beta-beta-alpha zinc fingers"/>
    <property type="match status" value="1"/>
</dbReference>
<feature type="compositionally biased region" description="Low complexity" evidence="6">
    <location>
        <begin position="311"/>
        <end position="327"/>
    </location>
</feature>
<dbReference type="PROSITE" id="PS00028">
    <property type="entry name" value="ZINC_FINGER_C2H2_1"/>
    <property type="match status" value="2"/>
</dbReference>
<protein>
    <submittedName>
        <fullName evidence="8">Nrg1-like Zn-finger transcription factor</fullName>
    </submittedName>
</protein>
<dbReference type="OrthoDB" id="6365676at2759"/>
<feature type="compositionally biased region" description="Low complexity" evidence="6">
    <location>
        <begin position="342"/>
        <end position="353"/>
    </location>
</feature>
<keyword evidence="2" id="KW-0677">Repeat</keyword>
<dbReference type="Proteomes" id="UP000001194">
    <property type="component" value="Unassembled WGS sequence"/>
</dbReference>
<feature type="domain" description="C2H2-type" evidence="7">
    <location>
        <begin position="62"/>
        <end position="89"/>
    </location>
</feature>
<name>B0E2G4_LACBS</name>
<dbReference type="GO" id="GO:0000981">
    <property type="term" value="F:DNA-binding transcription factor activity, RNA polymerase II-specific"/>
    <property type="evidence" value="ECO:0007669"/>
    <property type="project" value="UniProtKB-ARBA"/>
</dbReference>
<evidence type="ECO:0000256" key="6">
    <source>
        <dbReference type="SAM" id="MobiDB-lite"/>
    </source>
</evidence>
<feature type="compositionally biased region" description="Low complexity" evidence="6">
    <location>
        <begin position="119"/>
        <end position="131"/>
    </location>
</feature>
<proteinExistence type="predicted"/>
<feature type="region of interest" description="Disordered" evidence="6">
    <location>
        <begin position="112"/>
        <end position="250"/>
    </location>
</feature>
<evidence type="ECO:0000256" key="4">
    <source>
        <dbReference type="ARBA" id="ARBA00022833"/>
    </source>
</evidence>
<feature type="compositionally biased region" description="Polar residues" evidence="6">
    <location>
        <begin position="7"/>
        <end position="26"/>
    </location>
</feature>
<dbReference type="GO" id="GO:0031519">
    <property type="term" value="C:PcG protein complex"/>
    <property type="evidence" value="ECO:0007669"/>
    <property type="project" value="TreeGrafter"/>
</dbReference>
<feature type="compositionally biased region" description="Low complexity" evidence="6">
    <location>
        <begin position="202"/>
        <end position="212"/>
    </location>
</feature>
<dbReference type="STRING" id="486041.B0E2G4"/>
<feature type="compositionally biased region" description="Low complexity" evidence="6">
    <location>
        <begin position="231"/>
        <end position="246"/>
    </location>
</feature>
<evidence type="ECO:0000313" key="9">
    <source>
        <dbReference type="Proteomes" id="UP000001194"/>
    </source>
</evidence>
<dbReference type="PROSITE" id="PS50157">
    <property type="entry name" value="ZINC_FINGER_C2H2_2"/>
    <property type="match status" value="2"/>
</dbReference>
<dbReference type="InParanoid" id="B0E2G4"/>
<feature type="compositionally biased region" description="Low complexity" evidence="6">
    <location>
        <begin position="139"/>
        <end position="152"/>
    </location>
</feature>
<reference evidence="8 9" key="1">
    <citation type="journal article" date="2008" name="Nature">
        <title>The genome of Laccaria bicolor provides insights into mycorrhizal symbiosis.</title>
        <authorList>
            <person name="Martin F."/>
            <person name="Aerts A."/>
            <person name="Ahren D."/>
            <person name="Brun A."/>
            <person name="Danchin E.G.J."/>
            <person name="Duchaussoy F."/>
            <person name="Gibon J."/>
            <person name="Kohler A."/>
            <person name="Lindquist E."/>
            <person name="Pereda V."/>
            <person name="Salamov A."/>
            <person name="Shapiro H.J."/>
            <person name="Wuyts J."/>
            <person name="Blaudez D."/>
            <person name="Buee M."/>
            <person name="Brokstein P."/>
            <person name="Canbaeck B."/>
            <person name="Cohen D."/>
            <person name="Courty P.E."/>
            <person name="Coutinho P.M."/>
            <person name="Delaruelle C."/>
            <person name="Detter J.C."/>
            <person name="Deveau A."/>
            <person name="DiFazio S."/>
            <person name="Duplessis S."/>
            <person name="Fraissinet-Tachet L."/>
            <person name="Lucic E."/>
            <person name="Frey-Klett P."/>
            <person name="Fourrey C."/>
            <person name="Feussner I."/>
            <person name="Gay G."/>
            <person name="Grimwood J."/>
            <person name="Hoegger P.J."/>
            <person name="Jain P."/>
            <person name="Kilaru S."/>
            <person name="Labbe J."/>
            <person name="Lin Y.C."/>
            <person name="Legue V."/>
            <person name="Le Tacon F."/>
            <person name="Marmeisse R."/>
            <person name="Melayah D."/>
            <person name="Montanini B."/>
            <person name="Muratet M."/>
            <person name="Nehls U."/>
            <person name="Niculita-Hirzel H."/>
            <person name="Oudot-Le Secq M.P."/>
            <person name="Peter M."/>
            <person name="Quesneville H."/>
            <person name="Rajashekar B."/>
            <person name="Reich M."/>
            <person name="Rouhier N."/>
            <person name="Schmutz J."/>
            <person name="Yin T."/>
            <person name="Chalot M."/>
            <person name="Henrissat B."/>
            <person name="Kuees U."/>
            <person name="Lucas S."/>
            <person name="Van de Peer Y."/>
            <person name="Podila G.K."/>
            <person name="Polle A."/>
            <person name="Pukkila P.J."/>
            <person name="Richardson P.M."/>
            <person name="Rouze P."/>
            <person name="Sanders I.R."/>
            <person name="Stajich J.E."/>
            <person name="Tunlid A."/>
            <person name="Tuskan G."/>
            <person name="Grigoriev I.V."/>
        </authorList>
    </citation>
    <scope>NUCLEOTIDE SEQUENCE [LARGE SCALE GENOMIC DNA]</scope>
    <source>
        <strain evidence="9">S238N-H82 / ATCC MYA-4686</strain>
    </source>
</reference>
<keyword evidence="9" id="KW-1185">Reference proteome</keyword>
<feature type="compositionally biased region" description="Pro residues" evidence="6">
    <location>
        <begin position="170"/>
        <end position="180"/>
    </location>
</feature>
<dbReference type="AlphaFoldDB" id="B0E2G4"/>
<dbReference type="FunFam" id="3.30.160.60:FF:000072">
    <property type="entry name" value="zinc finger protein 143 isoform X1"/>
    <property type="match status" value="1"/>
</dbReference>
<dbReference type="Pfam" id="PF00096">
    <property type="entry name" value="zf-C2H2"/>
    <property type="match status" value="2"/>
</dbReference>
<feature type="compositionally biased region" description="Polar residues" evidence="6">
    <location>
        <begin position="264"/>
        <end position="274"/>
    </location>
</feature>
<evidence type="ECO:0000259" key="7">
    <source>
        <dbReference type="PROSITE" id="PS50157"/>
    </source>
</evidence>
<keyword evidence="1" id="KW-0479">Metal-binding</keyword>
<dbReference type="GO" id="GO:0000978">
    <property type="term" value="F:RNA polymerase II cis-regulatory region sequence-specific DNA binding"/>
    <property type="evidence" value="ECO:0007669"/>
    <property type="project" value="TreeGrafter"/>
</dbReference>
<dbReference type="KEGG" id="lbc:LACBIDRAFT_296037"/>
<keyword evidence="4" id="KW-0862">Zinc</keyword>
<feature type="region of interest" description="Disordered" evidence="6">
    <location>
        <begin position="264"/>
        <end position="406"/>
    </location>
</feature>
<feature type="domain" description="C2H2-type" evidence="7">
    <location>
        <begin position="90"/>
        <end position="119"/>
    </location>
</feature>
<dbReference type="PANTHER" id="PTHR14003:SF19">
    <property type="entry name" value="YY2 TRANSCRIPTION FACTOR"/>
    <property type="match status" value="1"/>
</dbReference>
<gene>
    <name evidence="8" type="primary">LbNRG1</name>
    <name evidence="8" type="ORF">LACBIDRAFT_296037</name>
</gene>
<dbReference type="PANTHER" id="PTHR14003">
    <property type="entry name" value="TRANSCRIPTIONAL REPRESSOR PROTEIN YY"/>
    <property type="match status" value="1"/>
</dbReference>
<feature type="region of interest" description="Disordered" evidence="6">
    <location>
        <begin position="1"/>
        <end position="63"/>
    </location>
</feature>
<feature type="compositionally biased region" description="Polar residues" evidence="6">
    <location>
        <begin position="213"/>
        <end position="230"/>
    </location>
</feature>
<dbReference type="HOGENOM" id="CLU_582616_0_0_1"/>
<dbReference type="GO" id="GO:0000785">
    <property type="term" value="C:chromatin"/>
    <property type="evidence" value="ECO:0007669"/>
    <property type="project" value="TreeGrafter"/>
</dbReference>
<evidence type="ECO:0000256" key="3">
    <source>
        <dbReference type="ARBA" id="ARBA00022771"/>
    </source>
</evidence>
<organism evidence="9">
    <name type="scientific">Laccaria bicolor (strain S238N-H82 / ATCC MYA-4686)</name>
    <name type="common">Bicoloured deceiver</name>
    <name type="synonym">Laccaria laccata var. bicolor</name>
    <dbReference type="NCBI Taxonomy" id="486041"/>
    <lineage>
        <taxon>Eukaryota</taxon>
        <taxon>Fungi</taxon>
        <taxon>Dikarya</taxon>
        <taxon>Basidiomycota</taxon>
        <taxon>Agaricomycotina</taxon>
        <taxon>Agaricomycetes</taxon>
        <taxon>Agaricomycetidae</taxon>
        <taxon>Agaricales</taxon>
        <taxon>Agaricineae</taxon>
        <taxon>Hydnangiaceae</taxon>
        <taxon>Laccaria</taxon>
    </lineage>
</organism>